<name>A0A0L8HZ16_OCTBM</name>
<dbReference type="InterPro" id="IPR036691">
    <property type="entry name" value="Endo/exonu/phosph_ase_sf"/>
</dbReference>
<dbReference type="PANTHER" id="PTHR23227:SF85">
    <property type="entry name" value="CRANIOFACIAL DEVELOPMENT PROTEIN 2"/>
    <property type="match status" value="1"/>
</dbReference>
<evidence type="ECO:0008006" key="2">
    <source>
        <dbReference type="Google" id="ProtNLM"/>
    </source>
</evidence>
<dbReference type="InterPro" id="IPR027124">
    <property type="entry name" value="Swc5/CFDP1/2"/>
</dbReference>
<dbReference type="EMBL" id="KQ416958">
    <property type="protein sequence ID" value="KOF94419.1"/>
    <property type="molecule type" value="Genomic_DNA"/>
</dbReference>
<organism evidence="1">
    <name type="scientific">Octopus bimaculoides</name>
    <name type="common">California two-spotted octopus</name>
    <dbReference type="NCBI Taxonomy" id="37653"/>
    <lineage>
        <taxon>Eukaryota</taxon>
        <taxon>Metazoa</taxon>
        <taxon>Spiralia</taxon>
        <taxon>Lophotrochozoa</taxon>
        <taxon>Mollusca</taxon>
        <taxon>Cephalopoda</taxon>
        <taxon>Coleoidea</taxon>
        <taxon>Octopodiformes</taxon>
        <taxon>Octopoda</taxon>
        <taxon>Incirrata</taxon>
        <taxon>Octopodidae</taxon>
        <taxon>Octopus</taxon>
    </lineage>
</organism>
<evidence type="ECO:0000313" key="1">
    <source>
        <dbReference type="EMBL" id="KOF94419.1"/>
    </source>
</evidence>
<sequence>MIFGTWNVRTLVDIDSADRPERRRALVSKEQARVNVDIAALSETWLSGEGSFEETGSGYTFFWKGKNEGERRIQEAKSLFYQQLSNITVNGNFDARVGKSQRLWENVSGKEGVGNCNSNGHLLLSLCIEHNLSITNTKFRLPTRFKTIWMHPRYKHWHLIVYTIIRQKDKRCNPLK</sequence>
<dbReference type="SUPFAM" id="SSF56219">
    <property type="entry name" value="DNase I-like"/>
    <property type="match status" value="1"/>
</dbReference>
<accession>A0A0L8HZ16</accession>
<dbReference type="OrthoDB" id="6151446at2759"/>
<protein>
    <recommendedName>
        <fullName evidence="2">Endonuclease/exonuclease/phosphatase domain-containing protein</fullName>
    </recommendedName>
</protein>
<dbReference type="AlphaFoldDB" id="A0A0L8HZ16"/>
<dbReference type="PANTHER" id="PTHR23227">
    <property type="entry name" value="BUCENTAUR RELATED"/>
    <property type="match status" value="1"/>
</dbReference>
<dbReference type="STRING" id="37653.A0A0L8HZ16"/>
<proteinExistence type="predicted"/>
<gene>
    <name evidence="1" type="ORF">OCBIM_22001735mg</name>
</gene>
<reference evidence="1" key="1">
    <citation type="submission" date="2015-07" db="EMBL/GenBank/DDBJ databases">
        <title>MeaNS - Measles Nucleotide Surveillance Program.</title>
        <authorList>
            <person name="Tran T."/>
            <person name="Druce J."/>
        </authorList>
    </citation>
    <scope>NUCLEOTIDE SEQUENCE</scope>
    <source>
        <strain evidence="1">UCB-OBI-ISO-001</strain>
        <tissue evidence="1">Gonad</tissue>
    </source>
</reference>